<dbReference type="CDD" id="cd00077">
    <property type="entry name" value="HDc"/>
    <property type="match status" value="1"/>
</dbReference>
<evidence type="ECO:0000259" key="7">
    <source>
        <dbReference type="PROSITE" id="PS51845"/>
    </source>
</evidence>
<dbReference type="InterPro" id="IPR023174">
    <property type="entry name" value="PDEase_CS"/>
</dbReference>
<evidence type="ECO:0000256" key="6">
    <source>
        <dbReference type="PIRSR" id="PIRSR623088-3"/>
    </source>
</evidence>
<name>A0A0B1SHU5_OESDE</name>
<dbReference type="EMBL" id="KN566193">
    <property type="protein sequence ID" value="KHJ84913.1"/>
    <property type="molecule type" value="Genomic_DNA"/>
</dbReference>
<feature type="non-terminal residue" evidence="8">
    <location>
        <position position="1"/>
    </location>
</feature>
<dbReference type="GO" id="GO:0046872">
    <property type="term" value="F:metal ion binding"/>
    <property type="evidence" value="ECO:0007669"/>
    <property type="project" value="UniProtKB-KW"/>
</dbReference>
<keyword evidence="9" id="KW-1185">Reference proteome</keyword>
<feature type="binding site" evidence="6">
    <location>
        <position position="81"/>
    </location>
    <ligand>
        <name>Zn(2+)</name>
        <dbReference type="ChEBI" id="CHEBI:29105"/>
        <label>1</label>
    </ligand>
</feature>
<protein>
    <recommendedName>
        <fullName evidence="7">PDEase domain-containing protein</fullName>
    </recommendedName>
</protein>
<dbReference type="Proteomes" id="UP000053660">
    <property type="component" value="Unassembled WGS sequence"/>
</dbReference>
<comment type="cofactor">
    <cofactor evidence="1">
        <name>a divalent metal cation</name>
        <dbReference type="ChEBI" id="CHEBI:60240"/>
    </cofactor>
</comment>
<evidence type="ECO:0000256" key="2">
    <source>
        <dbReference type="ARBA" id="ARBA00007648"/>
    </source>
</evidence>
<feature type="binding site" evidence="6">
    <location>
        <position position="81"/>
    </location>
    <ligand>
        <name>Zn(2+)</name>
        <dbReference type="ChEBI" id="CHEBI:29105"/>
        <label>2</label>
    </ligand>
</feature>
<feature type="binding site" evidence="6">
    <location>
        <position position="80"/>
    </location>
    <ligand>
        <name>Zn(2+)</name>
        <dbReference type="ChEBI" id="CHEBI:29105"/>
        <label>1</label>
    </ligand>
</feature>
<feature type="domain" description="PDEase" evidence="7">
    <location>
        <begin position="1"/>
        <end position="116"/>
    </location>
</feature>
<reference evidence="8 9" key="1">
    <citation type="submission" date="2014-03" db="EMBL/GenBank/DDBJ databases">
        <title>Draft genome of the hookworm Oesophagostomum dentatum.</title>
        <authorList>
            <person name="Mitreva M."/>
        </authorList>
    </citation>
    <scope>NUCLEOTIDE SEQUENCE [LARGE SCALE GENOMIC DNA]</scope>
    <source>
        <strain evidence="8 9">OD-Hann</strain>
    </source>
</reference>
<accession>A0A0B1SHU5</accession>
<dbReference type="InterPro" id="IPR023088">
    <property type="entry name" value="PDEase"/>
</dbReference>
<dbReference type="InterPro" id="IPR003607">
    <property type="entry name" value="HD/PDEase_dom"/>
</dbReference>
<evidence type="ECO:0000313" key="8">
    <source>
        <dbReference type="EMBL" id="KHJ84913.1"/>
    </source>
</evidence>
<evidence type="ECO:0000256" key="1">
    <source>
        <dbReference type="ARBA" id="ARBA00001968"/>
    </source>
</evidence>
<feature type="binding site" evidence="6">
    <location>
        <position position="44"/>
    </location>
    <ligand>
        <name>Zn(2+)</name>
        <dbReference type="ChEBI" id="CHEBI:29105"/>
        <label>1</label>
    </ligand>
</feature>
<dbReference type="InterPro" id="IPR036971">
    <property type="entry name" value="PDEase_catalytic_dom_sf"/>
</dbReference>
<dbReference type="SUPFAM" id="SSF109604">
    <property type="entry name" value="HD-domain/PDEase-like"/>
    <property type="match status" value="1"/>
</dbReference>
<comment type="similarity">
    <text evidence="2">Belongs to the cyclic nucleotide phosphodiesterase family.</text>
</comment>
<dbReference type="GO" id="GO:0007165">
    <property type="term" value="P:signal transduction"/>
    <property type="evidence" value="ECO:0007669"/>
    <property type="project" value="InterPro"/>
</dbReference>
<dbReference type="PANTHER" id="PTHR11347">
    <property type="entry name" value="CYCLIC NUCLEOTIDE PHOSPHODIESTERASE"/>
    <property type="match status" value="1"/>
</dbReference>
<keyword evidence="4" id="KW-0378">Hydrolase</keyword>
<gene>
    <name evidence="8" type="ORF">OESDEN_15367</name>
</gene>
<dbReference type="PRINTS" id="PR00387">
    <property type="entry name" value="PDIESTERASE1"/>
</dbReference>
<dbReference type="OrthoDB" id="189220at2759"/>
<dbReference type="Gene3D" id="1.10.1300.10">
    <property type="entry name" value="3'5'-cyclic nucleotide phosphodiesterase, catalytic domain"/>
    <property type="match status" value="1"/>
</dbReference>
<proteinExistence type="inferred from homology"/>
<evidence type="ECO:0000313" key="9">
    <source>
        <dbReference type="Proteomes" id="UP000053660"/>
    </source>
</evidence>
<dbReference type="AlphaFoldDB" id="A0A0B1SHU5"/>
<dbReference type="Pfam" id="PF00233">
    <property type="entry name" value="PDEase_I"/>
    <property type="match status" value="1"/>
</dbReference>
<dbReference type="GO" id="GO:0004114">
    <property type="term" value="F:3',5'-cyclic-nucleotide phosphodiesterase activity"/>
    <property type="evidence" value="ECO:0007669"/>
    <property type="project" value="InterPro"/>
</dbReference>
<feature type="active site" description="Proton donor" evidence="5">
    <location>
        <position position="40"/>
    </location>
</feature>
<dbReference type="PROSITE" id="PS51845">
    <property type="entry name" value="PDEASE_I_2"/>
    <property type="match status" value="1"/>
</dbReference>
<dbReference type="InterPro" id="IPR002073">
    <property type="entry name" value="PDEase_catalytic_dom"/>
</dbReference>
<organism evidence="8 9">
    <name type="scientific">Oesophagostomum dentatum</name>
    <name type="common">Nodular worm</name>
    <dbReference type="NCBI Taxonomy" id="61180"/>
    <lineage>
        <taxon>Eukaryota</taxon>
        <taxon>Metazoa</taxon>
        <taxon>Ecdysozoa</taxon>
        <taxon>Nematoda</taxon>
        <taxon>Chromadorea</taxon>
        <taxon>Rhabditida</taxon>
        <taxon>Rhabditina</taxon>
        <taxon>Rhabditomorpha</taxon>
        <taxon>Strongyloidea</taxon>
        <taxon>Strongylidae</taxon>
        <taxon>Oesophagostomum</taxon>
    </lineage>
</organism>
<evidence type="ECO:0000256" key="5">
    <source>
        <dbReference type="PIRSR" id="PIRSR623088-1"/>
    </source>
</evidence>
<dbReference type="PROSITE" id="PS00126">
    <property type="entry name" value="PDEASE_I_1"/>
    <property type="match status" value="1"/>
</dbReference>
<evidence type="ECO:0000256" key="4">
    <source>
        <dbReference type="ARBA" id="ARBA00022801"/>
    </source>
</evidence>
<evidence type="ECO:0000256" key="3">
    <source>
        <dbReference type="ARBA" id="ARBA00022723"/>
    </source>
</evidence>
<keyword evidence="3 6" id="KW-0479">Metal-binding</keyword>
<sequence length="116" mass="13155">LYIAELKSLILLPQAFEIPSSVFVTYLLNLEHHYRTNPYHNHIHAADVAQSMHVLLTSPVLTEVFSDLEVMAAIFAGAIHDVDHPGFTNQYLINSSEFLSFSKYPSLLSHFNFYSS</sequence>